<name>A0ABV8B9T5_9BACI</name>
<gene>
    <name evidence="6" type="ORF">ACFOU2_23210</name>
</gene>
<keyword evidence="3" id="KW-0902">Two-component regulatory system</keyword>
<evidence type="ECO:0000313" key="7">
    <source>
        <dbReference type="Proteomes" id="UP001595752"/>
    </source>
</evidence>
<keyword evidence="7" id="KW-1185">Reference proteome</keyword>
<dbReference type="InterPro" id="IPR027417">
    <property type="entry name" value="P-loop_NTPase"/>
</dbReference>
<protein>
    <submittedName>
        <fullName evidence="6">Universal stress protein</fullName>
    </submittedName>
</protein>
<dbReference type="InterPro" id="IPR014729">
    <property type="entry name" value="Rossmann-like_a/b/a_fold"/>
</dbReference>
<evidence type="ECO:0000256" key="3">
    <source>
        <dbReference type="ARBA" id="ARBA00023012"/>
    </source>
</evidence>
<dbReference type="InterPro" id="IPR006016">
    <property type="entry name" value="UspA"/>
</dbReference>
<dbReference type="SUPFAM" id="SSF52402">
    <property type="entry name" value="Adenine nucleotide alpha hydrolases-like"/>
    <property type="match status" value="2"/>
</dbReference>
<dbReference type="InterPro" id="IPR052023">
    <property type="entry name" value="Histidine_kinase_KdpD"/>
</dbReference>
<dbReference type="SUPFAM" id="SSF52540">
    <property type="entry name" value="P-loop containing nucleoside triphosphate hydrolases"/>
    <property type="match status" value="1"/>
</dbReference>
<dbReference type="PANTHER" id="PTHR45569">
    <property type="entry name" value="SENSOR PROTEIN KDPD"/>
    <property type="match status" value="1"/>
</dbReference>
<feature type="domain" description="Signal transduction histidine kinase osmosensitive K+ channel sensor N-terminal" evidence="5">
    <location>
        <begin position="418"/>
        <end position="627"/>
    </location>
</feature>
<sequence length="783" mass="89816">MDEHFRRKTSEELFQSISKLQRGRLKIILGAVSGAGKTYHMLLEGNILKKKGIDVAVGVIGTSNRPKVVEQIGELEILQPIQWYNNGEIKYDLNLEAILTRNPEVVLVDHLAHQNRPDAKNHTRLEDVIELINHQISVITTVNIYELDGAREVTEKLTGVKVKVDHCVPDNTLAMADEVKLLDVTPEAILKRLQEGSIEEADHRSKAREKLFQRDNLAMLRELSLRFLAGEVNEDLDQYREKHGLVGASGAAERILVSAQYHWNGSILIRRGHQIAKRLGGDLYVVCFRSPNQPFSNEEATFKRSIKKLVDKLDGRFEELPILQEDVAEEIVAYAMKNNVTRIVMGQSKRSRWEEIWYGSIINKILRKTRNVDIFIVADRAEVEGERVLPAKQEKAEKSNPYRRLSPTEVEEEIHKIKRGTLKVYVGAAPGVGKTYTMLREANELKKKGIDIVIGLLETHGRKETIEQIGELEIIPREKIHYKNVVLEEMDTKSIIKRNPEVVLIDELAHTNVPGSKHLKRYQDVEEILKAGISVISTMNIQHLESLNDSVEQITGVRVRETVPDRVLRMANEIELIDISPKSLRQRMREGNIYAQEKVEQALNHFFKIGNLIALRELALREVADDVDERLESWERKQALRGPWRKQEVIFVCINLGPNSERLIRRGFRIAYRLKAIWHVVYVKDHHPLTEEKEKNLLKAKSLTESLGGNFETYETTDRRKVVKKIVEQLNNKQATQVIIGQSARTRREEIWKGSVVQKLLRETRHLDGLVVSDHRSEKTDCS</sequence>
<dbReference type="Pfam" id="PF02702">
    <property type="entry name" value="KdpD"/>
    <property type="match status" value="2"/>
</dbReference>
<keyword evidence="1" id="KW-0808">Transferase</keyword>
<dbReference type="Gene3D" id="3.40.50.620">
    <property type="entry name" value="HUPs"/>
    <property type="match status" value="2"/>
</dbReference>
<dbReference type="CDD" id="cd01987">
    <property type="entry name" value="USP_KdpD-like"/>
    <property type="match status" value="1"/>
</dbReference>
<dbReference type="RefSeq" id="WP_377918605.1">
    <property type="nucleotide sequence ID" value="NZ_JBHRZT010000072.1"/>
</dbReference>
<proteinExistence type="predicted"/>
<feature type="domain" description="UspA" evidence="4">
    <location>
        <begin position="650"/>
        <end position="764"/>
    </location>
</feature>
<comment type="caution">
    <text evidence="6">The sequence shown here is derived from an EMBL/GenBank/DDBJ whole genome shotgun (WGS) entry which is preliminary data.</text>
</comment>
<evidence type="ECO:0000256" key="2">
    <source>
        <dbReference type="ARBA" id="ARBA00022777"/>
    </source>
</evidence>
<dbReference type="Proteomes" id="UP001595752">
    <property type="component" value="Unassembled WGS sequence"/>
</dbReference>
<evidence type="ECO:0000256" key="1">
    <source>
        <dbReference type="ARBA" id="ARBA00022679"/>
    </source>
</evidence>
<dbReference type="PANTHER" id="PTHR45569:SF1">
    <property type="entry name" value="SENSOR PROTEIN KDPD"/>
    <property type="match status" value="1"/>
</dbReference>
<reference evidence="7" key="1">
    <citation type="journal article" date="2019" name="Int. J. Syst. Evol. Microbiol.">
        <title>The Global Catalogue of Microorganisms (GCM) 10K type strain sequencing project: providing services to taxonomists for standard genome sequencing and annotation.</title>
        <authorList>
            <consortium name="The Broad Institute Genomics Platform"/>
            <consortium name="The Broad Institute Genome Sequencing Center for Infectious Disease"/>
            <person name="Wu L."/>
            <person name="Ma J."/>
        </authorList>
    </citation>
    <scope>NUCLEOTIDE SEQUENCE [LARGE SCALE GENOMIC DNA]</scope>
    <source>
        <strain evidence="7">CCUG 61889</strain>
    </source>
</reference>
<dbReference type="Pfam" id="PF00582">
    <property type="entry name" value="Usp"/>
    <property type="match status" value="2"/>
</dbReference>
<dbReference type="EMBL" id="JBHRZT010000072">
    <property type="protein sequence ID" value="MFC3886237.1"/>
    <property type="molecule type" value="Genomic_DNA"/>
</dbReference>
<feature type="domain" description="UspA" evidence="4">
    <location>
        <begin position="274"/>
        <end position="369"/>
    </location>
</feature>
<dbReference type="Gene3D" id="3.40.50.300">
    <property type="entry name" value="P-loop containing nucleotide triphosphate hydrolases"/>
    <property type="match status" value="2"/>
</dbReference>
<evidence type="ECO:0000313" key="6">
    <source>
        <dbReference type="EMBL" id="MFC3886237.1"/>
    </source>
</evidence>
<feature type="domain" description="Signal transduction histidine kinase osmosensitive K+ channel sensor N-terminal" evidence="5">
    <location>
        <begin position="21"/>
        <end position="232"/>
    </location>
</feature>
<organism evidence="6 7">
    <name type="scientific">Bacillus songklensis</name>
    <dbReference type="NCBI Taxonomy" id="1069116"/>
    <lineage>
        <taxon>Bacteria</taxon>
        <taxon>Bacillati</taxon>
        <taxon>Bacillota</taxon>
        <taxon>Bacilli</taxon>
        <taxon>Bacillales</taxon>
        <taxon>Bacillaceae</taxon>
        <taxon>Bacillus</taxon>
    </lineage>
</organism>
<accession>A0ABV8B9T5</accession>
<evidence type="ECO:0000259" key="4">
    <source>
        <dbReference type="Pfam" id="PF00582"/>
    </source>
</evidence>
<keyword evidence="2" id="KW-0418">Kinase</keyword>
<dbReference type="InterPro" id="IPR003852">
    <property type="entry name" value="Sig_transdc_His_kinase_KdpD_N"/>
</dbReference>
<evidence type="ECO:0000259" key="5">
    <source>
        <dbReference type="Pfam" id="PF02702"/>
    </source>
</evidence>